<evidence type="ECO:0000313" key="3">
    <source>
        <dbReference type="Proteomes" id="UP000244896"/>
    </source>
</evidence>
<dbReference type="Pfam" id="PF05658">
    <property type="entry name" value="YadA_head"/>
    <property type="match status" value="2"/>
</dbReference>
<dbReference type="RefSeq" id="WP_108826230.1">
    <property type="nucleotide sequence ID" value="NZ_CP023004.1"/>
</dbReference>
<evidence type="ECO:0000313" key="2">
    <source>
        <dbReference type="EMBL" id="AWI10328.1"/>
    </source>
</evidence>
<accession>A0A2U8E5W5</accession>
<gene>
    <name evidence="2" type="ORF">CKA38_14640</name>
</gene>
<dbReference type="Proteomes" id="UP000244896">
    <property type="component" value="Chromosome"/>
</dbReference>
<dbReference type="GO" id="GO:0019867">
    <property type="term" value="C:outer membrane"/>
    <property type="evidence" value="ECO:0007669"/>
    <property type="project" value="InterPro"/>
</dbReference>
<dbReference type="SUPFAM" id="SSF101967">
    <property type="entry name" value="Adhesin YadA, collagen-binding domain"/>
    <property type="match status" value="1"/>
</dbReference>
<dbReference type="Gene3D" id="2.150.10.10">
    <property type="entry name" value="Serralysin-like metalloprotease, C-terminal"/>
    <property type="match status" value="1"/>
</dbReference>
<feature type="domain" description="Trimeric autotransporter adhesin YadA-like head" evidence="1">
    <location>
        <begin position="517"/>
        <end position="536"/>
    </location>
</feature>
<protein>
    <recommendedName>
        <fullName evidence="1">Trimeric autotransporter adhesin YadA-like head domain-containing protein</fullName>
    </recommendedName>
</protein>
<dbReference type="InterPro" id="IPR008640">
    <property type="entry name" value="Adhesin_Head_dom"/>
</dbReference>
<proteinExistence type="predicted"/>
<name>A0A2U8E5W5_9BACT</name>
<dbReference type="EMBL" id="CP023004">
    <property type="protein sequence ID" value="AWI10328.1"/>
    <property type="molecule type" value="Genomic_DNA"/>
</dbReference>
<evidence type="ECO:0000259" key="1">
    <source>
        <dbReference type="Pfam" id="PF05658"/>
    </source>
</evidence>
<organism evidence="2 3">
    <name type="scientific">Ereboglobus luteus</name>
    <dbReference type="NCBI Taxonomy" id="1796921"/>
    <lineage>
        <taxon>Bacteria</taxon>
        <taxon>Pseudomonadati</taxon>
        <taxon>Verrucomicrobiota</taxon>
        <taxon>Opitutia</taxon>
        <taxon>Opitutales</taxon>
        <taxon>Opitutaceae</taxon>
        <taxon>Ereboglobus</taxon>
    </lineage>
</organism>
<sequence>MSSEIQQTEQPTSLERKTQKIFAGTAEPTSIAIFGSLANSSLISVSDENIAPSADENSSDNEIFTNDPVKIQNEAYEKGWGAAVVSDDSPALEDMNALFYLITRQLAYLFEKGIAEWDPETTYYKGSICAVPKSGKICIAKNSGKLGDPDTDRTNWFEFGSDKVTSIEFINELAKKANATTLAAHTANTNNPHAVTKTQLGLGSVDNTSDLNKPVSIAAAAALQVINQRIDAAELSSNSVDVVGTYADLLAYDTSALTPNDIITVISDGNHGGQYSYYRWNGSAFVFIASDPPPTEANETTKGIATLGSAGGAAKFEDVEVKLSQVCTDGTLSGTGTPLDPLSVLVSSGTLDTTATTAQSPATAEPLAGAVTLHKISKTGAYDDLSNKPTIPAVPALASQSEAQTGTENTKIMTPLRVAQAITALAPSGSGGGAVGVKVTGVTTAGAVTEPTSSGPNSVVIGHNSKMMHYAGGTVVIGANITNYKENGVQIGSGSQVTDGSETVVGYQAYTRYGGQAFGARARAQGRYAVAFGQDAKVESGITNMQGGVAIGNEASVSGIDGIAIGGQATVSAQGAVAIGRSINNTEANTVQIGDETTGKRLKGVATGTQATDAVNLAQMQAAVAAAGGSGGGNTFGPWIPAPSHVGMPGGYLIDGEENTIEVENPPEGIYEFLNISYMGGTNYVRLLHNNLIGPNGQTYYRIVLFNGGAVRLYYRNGYFYTLSHNASTQFQSDGSGSSS</sequence>
<feature type="domain" description="Trimeric autotransporter adhesin YadA-like head" evidence="1">
    <location>
        <begin position="558"/>
        <end position="580"/>
    </location>
</feature>
<dbReference type="InterPro" id="IPR011049">
    <property type="entry name" value="Serralysin-like_metalloprot_C"/>
</dbReference>
<keyword evidence="3" id="KW-1185">Reference proteome</keyword>
<dbReference type="AlphaFoldDB" id="A0A2U8E5W5"/>
<reference evidence="2 3" key="1">
    <citation type="journal article" date="2018" name="Syst. Appl. Microbiol.">
        <title>Ereboglobus luteus gen. nov. sp. nov. from cockroach guts, and new insights into the oxygen relationship of the genera Opitutus and Didymococcus (Verrucomicrobia: Opitutaceae).</title>
        <authorList>
            <person name="Tegtmeier D."/>
            <person name="Belitz A."/>
            <person name="Radek R."/>
            <person name="Heimerl T."/>
            <person name="Brune A."/>
        </authorList>
    </citation>
    <scope>NUCLEOTIDE SEQUENCE [LARGE SCALE GENOMIC DNA]</scope>
    <source>
        <strain evidence="2 3">Ho45</strain>
    </source>
</reference>
<dbReference type="KEGG" id="elut:CKA38_14640"/>
<dbReference type="OrthoDB" id="1108945at2"/>